<feature type="region of interest" description="Disordered" evidence="4">
    <location>
        <begin position="230"/>
        <end position="271"/>
    </location>
</feature>
<sequence length="394" mass="43734">MMTPEKNKRDAEDESDITAKRARESDDKEIKDVKEVKKAKTEKREEDIGRAHSTANPSNNKVDVEGEADKNEERTETKGSKTSEDSKGAEEAREAREAREAEHSKDNRDAKKTKNPANAEDSKDSCTEENHGEKKLKKVAKETVNERVKDEEAAEENQRKQEKPSFVFGASSSFGSGFNVTQKKLDGGSKKDKPQTFAFGSGLSFGNGFGVLKKSDTEKAPEKITEQVTAKVLEKIPERTPELSDSREKSIEKSTDSSASPSQGVVKLQKQDVKSGEEAEETLYQANAKLYQFTDIKTGWKERGIGVIKVNKNVHTGKARLVMRSRGMLKVILNLSLVKGFTVQKGFVGSMQGEKFIRMITQDDNKAPIQTAVKTGKREIAEGLYDSIVKQIPK</sequence>
<dbReference type="OrthoDB" id="411251at2759"/>
<accession>A0A8J2T784</accession>
<keyword evidence="3" id="KW-0539">Nucleus</keyword>
<feature type="compositionally biased region" description="Basic and acidic residues" evidence="4">
    <location>
        <begin position="232"/>
        <end position="255"/>
    </location>
</feature>
<dbReference type="PANTHER" id="PTHR23138:SF142">
    <property type="entry name" value="RAN-BINDING PROTEIN 3B-RELATED"/>
    <property type="match status" value="1"/>
</dbReference>
<dbReference type="Pfam" id="PF00638">
    <property type="entry name" value="Ran_BP1"/>
    <property type="match status" value="1"/>
</dbReference>
<protein>
    <submittedName>
        <fullName evidence="6">ZYBA0S04-03026g1_1</fullName>
    </submittedName>
</protein>
<keyword evidence="7" id="KW-1185">Reference proteome</keyword>
<dbReference type="GO" id="GO:0005634">
    <property type="term" value="C:nucleus"/>
    <property type="evidence" value="ECO:0007669"/>
    <property type="project" value="UniProtKB-SubCell"/>
</dbReference>
<evidence type="ECO:0000313" key="6">
    <source>
        <dbReference type="EMBL" id="CDF89385.1"/>
    </source>
</evidence>
<dbReference type="AlphaFoldDB" id="A0A8J2T784"/>
<evidence type="ECO:0000256" key="3">
    <source>
        <dbReference type="ARBA" id="ARBA00023242"/>
    </source>
</evidence>
<dbReference type="Gene3D" id="2.30.29.30">
    <property type="entry name" value="Pleckstrin-homology domain (PH domain)/Phosphotyrosine-binding domain (PTB)"/>
    <property type="match status" value="1"/>
</dbReference>
<feature type="region of interest" description="Disordered" evidence="4">
    <location>
        <begin position="1"/>
        <end position="199"/>
    </location>
</feature>
<feature type="compositionally biased region" description="Basic and acidic residues" evidence="4">
    <location>
        <begin position="120"/>
        <end position="163"/>
    </location>
</feature>
<dbReference type="InterPro" id="IPR000156">
    <property type="entry name" value="Ran_bind_dom"/>
</dbReference>
<feature type="domain" description="RanBD1" evidence="5">
    <location>
        <begin position="261"/>
        <end position="394"/>
    </location>
</feature>
<feature type="compositionally biased region" description="Basic and acidic residues" evidence="4">
    <location>
        <begin position="183"/>
        <end position="194"/>
    </location>
</feature>
<name>A0A8J2T784_ZYGB2</name>
<comment type="subcellular location">
    <subcellularLocation>
        <location evidence="1">Nucleus</location>
    </subcellularLocation>
</comment>
<organism evidence="6 7">
    <name type="scientific">Zygosaccharomyces bailii (strain CLIB 213 / ATCC 58445 / CBS 680 / BCRC 21525 / NBRC 1098 / NCYC 1416 / NRRL Y-2227)</name>
    <dbReference type="NCBI Taxonomy" id="1333698"/>
    <lineage>
        <taxon>Eukaryota</taxon>
        <taxon>Fungi</taxon>
        <taxon>Dikarya</taxon>
        <taxon>Ascomycota</taxon>
        <taxon>Saccharomycotina</taxon>
        <taxon>Saccharomycetes</taxon>
        <taxon>Saccharomycetales</taxon>
        <taxon>Saccharomycetaceae</taxon>
        <taxon>Zygosaccharomyces</taxon>
    </lineage>
</organism>
<proteinExistence type="predicted"/>
<feature type="compositionally biased region" description="Basic and acidic residues" evidence="4">
    <location>
        <begin position="1"/>
        <end position="50"/>
    </location>
</feature>
<evidence type="ECO:0000256" key="2">
    <source>
        <dbReference type="ARBA" id="ARBA00022553"/>
    </source>
</evidence>
<dbReference type="InterPro" id="IPR045255">
    <property type="entry name" value="RanBP1-like"/>
</dbReference>
<gene>
    <name evidence="6" type="ORF">BN860_03026g</name>
</gene>
<dbReference type="SMART" id="SM00160">
    <property type="entry name" value="RanBD"/>
    <property type="match status" value="1"/>
</dbReference>
<dbReference type="InterPro" id="IPR011993">
    <property type="entry name" value="PH-like_dom_sf"/>
</dbReference>
<evidence type="ECO:0000256" key="4">
    <source>
        <dbReference type="SAM" id="MobiDB-lite"/>
    </source>
</evidence>
<reference evidence="7" key="1">
    <citation type="journal article" date="2013" name="Genome Announc.">
        <title>Genome sequence of the food spoilage yeast Zygosaccharomyces bailii CLIB 213(T).</title>
        <authorList>
            <person name="Galeote V."/>
            <person name="Bigey F."/>
            <person name="Devillers H."/>
            <person name="Neuveglise C."/>
            <person name="Dequin S."/>
        </authorList>
    </citation>
    <scope>NUCLEOTIDE SEQUENCE [LARGE SCALE GENOMIC DNA]</scope>
    <source>
        <strain evidence="7">CLIB 213 / ATCC 58445 / CBS 680 / CCRC 21525 / NBRC 1098 / NCYC 1416 / NRRL Y-2227</strain>
    </source>
</reference>
<dbReference type="GO" id="GO:0006611">
    <property type="term" value="P:protein export from nucleus"/>
    <property type="evidence" value="ECO:0007669"/>
    <property type="project" value="UniProtKB-ARBA"/>
</dbReference>
<dbReference type="SUPFAM" id="SSF50729">
    <property type="entry name" value="PH domain-like"/>
    <property type="match status" value="1"/>
</dbReference>
<dbReference type="GO" id="GO:0006607">
    <property type="term" value="P:NLS-bearing protein import into nucleus"/>
    <property type="evidence" value="ECO:0007669"/>
    <property type="project" value="TreeGrafter"/>
</dbReference>
<evidence type="ECO:0000313" key="7">
    <source>
        <dbReference type="Proteomes" id="UP000019375"/>
    </source>
</evidence>
<dbReference type="EMBL" id="HG316457">
    <property type="protein sequence ID" value="CDF89385.1"/>
    <property type="molecule type" value="Genomic_DNA"/>
</dbReference>
<dbReference type="PROSITE" id="PS50196">
    <property type="entry name" value="RANBD1"/>
    <property type="match status" value="1"/>
</dbReference>
<feature type="compositionally biased region" description="Basic and acidic residues" evidence="4">
    <location>
        <begin position="62"/>
        <end position="112"/>
    </location>
</feature>
<feature type="compositionally biased region" description="Low complexity" evidence="4">
    <location>
        <begin position="165"/>
        <end position="178"/>
    </location>
</feature>
<evidence type="ECO:0000256" key="1">
    <source>
        <dbReference type="ARBA" id="ARBA00004123"/>
    </source>
</evidence>
<evidence type="ECO:0000259" key="5">
    <source>
        <dbReference type="PROSITE" id="PS50196"/>
    </source>
</evidence>
<keyword evidence="2" id="KW-0597">Phosphoprotein</keyword>
<dbReference type="PANTHER" id="PTHR23138">
    <property type="entry name" value="RAN BINDING PROTEIN"/>
    <property type="match status" value="1"/>
</dbReference>
<dbReference type="Proteomes" id="UP000019375">
    <property type="component" value="Unassembled WGS sequence"/>
</dbReference>
<dbReference type="FunFam" id="2.30.29.30:FF:000454">
    <property type="entry name" value="Ran-specific GTPase-activating protein 2"/>
    <property type="match status" value="1"/>
</dbReference>